<dbReference type="Proteomes" id="UP000216207">
    <property type="component" value="Unassembled WGS sequence"/>
</dbReference>
<dbReference type="SUPFAM" id="SSF46785">
    <property type="entry name" value="Winged helix' DNA-binding domain"/>
    <property type="match status" value="1"/>
</dbReference>
<gene>
    <name evidence="4" type="ORF">CHH72_12675</name>
</gene>
<dbReference type="AlphaFoldDB" id="A0A268NZ07"/>
<comment type="similarity">
    <text evidence="2">Belongs to the ROK (NagC/XylR) family.</text>
</comment>
<dbReference type="InterPro" id="IPR036390">
    <property type="entry name" value="WH_DNA-bd_sf"/>
</dbReference>
<evidence type="ECO:0000256" key="3">
    <source>
        <dbReference type="ARBA" id="ARBA00022629"/>
    </source>
</evidence>
<dbReference type="InterPro" id="IPR000600">
    <property type="entry name" value="ROK"/>
</dbReference>
<dbReference type="CDD" id="cd24076">
    <property type="entry name" value="ASKHA_ATPase_ROK_BsXylR-like"/>
    <property type="match status" value="1"/>
</dbReference>
<evidence type="ECO:0000256" key="2">
    <source>
        <dbReference type="ARBA" id="ARBA00006479"/>
    </source>
</evidence>
<dbReference type="PANTHER" id="PTHR18964:SF149">
    <property type="entry name" value="BIFUNCTIONAL UDP-N-ACETYLGLUCOSAMINE 2-EPIMERASE_N-ACETYLMANNOSAMINE KINASE"/>
    <property type="match status" value="1"/>
</dbReference>
<dbReference type="Gene3D" id="3.30.420.40">
    <property type="match status" value="2"/>
</dbReference>
<dbReference type="InterPro" id="IPR036388">
    <property type="entry name" value="WH-like_DNA-bd_sf"/>
</dbReference>
<reference evidence="4 5" key="1">
    <citation type="submission" date="2017-07" db="EMBL/GenBank/DDBJ databases">
        <title>Isolation and whole genome analysis of endospore-forming bacteria from heroin.</title>
        <authorList>
            <person name="Kalinowski J."/>
            <person name="Ahrens B."/>
            <person name="Al-Dilaimi A."/>
            <person name="Winkler A."/>
            <person name="Wibberg D."/>
            <person name="Schleenbecker U."/>
            <person name="Ruckert C."/>
            <person name="Wolfel R."/>
            <person name="Grass G."/>
        </authorList>
    </citation>
    <scope>NUCLEOTIDE SEQUENCE [LARGE SCALE GENOMIC DNA]</scope>
    <source>
        <strain evidence="4 5">7539</strain>
    </source>
</reference>
<dbReference type="EMBL" id="NPCC01000015">
    <property type="protein sequence ID" value="PAE88489.1"/>
    <property type="molecule type" value="Genomic_DNA"/>
</dbReference>
<organism evidence="4 5">
    <name type="scientific">Shouchella clausii</name>
    <name type="common">Alkalihalobacillus clausii</name>
    <dbReference type="NCBI Taxonomy" id="79880"/>
    <lineage>
        <taxon>Bacteria</taxon>
        <taxon>Bacillati</taxon>
        <taxon>Bacillota</taxon>
        <taxon>Bacilli</taxon>
        <taxon>Bacillales</taxon>
        <taxon>Bacillaceae</taxon>
        <taxon>Shouchella</taxon>
    </lineage>
</organism>
<dbReference type="RefSeq" id="WP_011245432.1">
    <property type="nucleotide sequence ID" value="NZ_BOQQ01000007.1"/>
</dbReference>
<dbReference type="Pfam" id="PF00480">
    <property type="entry name" value="ROK"/>
    <property type="match status" value="1"/>
</dbReference>
<evidence type="ECO:0000313" key="4">
    <source>
        <dbReference type="EMBL" id="PAE88489.1"/>
    </source>
</evidence>
<accession>A0A268NZ07</accession>
<keyword evidence="3" id="KW-0859">Xylose metabolism</keyword>
<dbReference type="GO" id="GO:0042732">
    <property type="term" value="P:D-xylose metabolic process"/>
    <property type="evidence" value="ECO:0007669"/>
    <property type="project" value="UniProtKB-KW"/>
</dbReference>
<dbReference type="SUPFAM" id="SSF53067">
    <property type="entry name" value="Actin-like ATPase domain"/>
    <property type="match status" value="1"/>
</dbReference>
<comment type="function">
    <text evidence="1">Transcriptional repressor of xylose-utilizing enzymes.</text>
</comment>
<keyword evidence="3" id="KW-0119">Carbohydrate metabolism</keyword>
<sequence>MITIDHETMKDMNKSTVFRLIQRHAPISRADIAKRSGLNKATVSALVAQLIENQFVYEIGTGDSSGGRKPVLLYCNDRASHAISVDIGVNGLLGIITDLSGKTIAKREMALTSKEFNIVLANTEAIIEQLIHEAPPSPYGICGITASVPGIVDSKGNILLAPNLGWENVDIKTALEHTFKLPVVVINEANAGALGEKQYGVGKPYSAISYISVSIGIGTGQIIDGKLFTGANGFAGEFGHMSIDRHGKQCRCGNQGCWELYSSEKALLEIAAINMNRRSISFEEVLAAAETGNQAALDAFATVGHSLGIGLVSMIHSMNPEAIIIGNRFAKLKPYIQIPIEETLAKHLPSYYQKAVKLLFSELGQEAPLLGGSLLATSQFFNRHRIHLTVH</sequence>
<dbReference type="OMA" id="GVANLCN"/>
<dbReference type="PANTHER" id="PTHR18964">
    <property type="entry name" value="ROK (REPRESSOR, ORF, KINASE) FAMILY"/>
    <property type="match status" value="1"/>
</dbReference>
<evidence type="ECO:0000256" key="1">
    <source>
        <dbReference type="ARBA" id="ARBA00002486"/>
    </source>
</evidence>
<comment type="caution">
    <text evidence="4">The sequence shown here is derived from an EMBL/GenBank/DDBJ whole genome shotgun (WGS) entry which is preliminary data.</text>
</comment>
<protein>
    <submittedName>
        <fullName evidence="4">ROK family transcriptional regulator</fullName>
    </submittedName>
</protein>
<dbReference type="InterPro" id="IPR043129">
    <property type="entry name" value="ATPase_NBD"/>
</dbReference>
<name>A0A268NZ07_SHOCL</name>
<dbReference type="Pfam" id="PF13412">
    <property type="entry name" value="HTH_24"/>
    <property type="match status" value="1"/>
</dbReference>
<dbReference type="Gene3D" id="1.10.10.10">
    <property type="entry name" value="Winged helix-like DNA-binding domain superfamily/Winged helix DNA-binding domain"/>
    <property type="match status" value="1"/>
</dbReference>
<proteinExistence type="inferred from homology"/>
<evidence type="ECO:0000313" key="5">
    <source>
        <dbReference type="Proteomes" id="UP000216207"/>
    </source>
</evidence>